<dbReference type="Proteomes" id="UP000569914">
    <property type="component" value="Unassembled WGS sequence"/>
</dbReference>
<feature type="domain" description="Mycothiol-dependent maleylpyruvate isomerase metal-binding" evidence="1">
    <location>
        <begin position="11"/>
        <end position="98"/>
    </location>
</feature>
<gene>
    <name evidence="2" type="ORF">BKA15_004062</name>
</gene>
<dbReference type="InterPro" id="IPR024344">
    <property type="entry name" value="MDMPI_metal-binding"/>
</dbReference>
<dbReference type="InterPro" id="IPR034660">
    <property type="entry name" value="DinB/YfiT-like"/>
</dbReference>
<organism evidence="2 3">
    <name type="scientific">Microlunatus parietis</name>
    <dbReference type="NCBI Taxonomy" id="682979"/>
    <lineage>
        <taxon>Bacteria</taxon>
        <taxon>Bacillati</taxon>
        <taxon>Actinomycetota</taxon>
        <taxon>Actinomycetes</taxon>
        <taxon>Propionibacteriales</taxon>
        <taxon>Propionibacteriaceae</taxon>
        <taxon>Microlunatus</taxon>
    </lineage>
</organism>
<proteinExistence type="predicted"/>
<accession>A0A7Y9LDB7</accession>
<evidence type="ECO:0000313" key="3">
    <source>
        <dbReference type="Proteomes" id="UP000569914"/>
    </source>
</evidence>
<evidence type="ECO:0000259" key="1">
    <source>
        <dbReference type="Pfam" id="PF11716"/>
    </source>
</evidence>
<comment type="caution">
    <text evidence="2">The sequence shown here is derived from an EMBL/GenBank/DDBJ whole genome shotgun (WGS) entry which is preliminary data.</text>
</comment>
<dbReference type="InterPro" id="IPR017517">
    <property type="entry name" value="Maleyloyr_isom"/>
</dbReference>
<protein>
    <submittedName>
        <fullName evidence="2">Uncharacterized protein (TIGR03083 family)</fullName>
    </submittedName>
</protein>
<dbReference type="AlphaFoldDB" id="A0A7Y9LDB7"/>
<dbReference type="SUPFAM" id="SSF109854">
    <property type="entry name" value="DinB/YfiT-like putative metalloenzymes"/>
    <property type="match status" value="1"/>
</dbReference>
<dbReference type="Gene3D" id="1.20.120.450">
    <property type="entry name" value="dinb family like domain"/>
    <property type="match status" value="1"/>
</dbReference>
<dbReference type="EMBL" id="JACCBU010000001">
    <property type="protein sequence ID" value="NYE72733.1"/>
    <property type="molecule type" value="Genomic_DNA"/>
</dbReference>
<dbReference type="GO" id="GO:0046872">
    <property type="term" value="F:metal ion binding"/>
    <property type="evidence" value="ECO:0007669"/>
    <property type="project" value="InterPro"/>
</dbReference>
<evidence type="ECO:0000313" key="2">
    <source>
        <dbReference type="EMBL" id="NYE72733.1"/>
    </source>
</evidence>
<dbReference type="Pfam" id="PF11716">
    <property type="entry name" value="MDMPI_N"/>
    <property type="match status" value="1"/>
</dbReference>
<keyword evidence="3" id="KW-1185">Reference proteome</keyword>
<sequence>MTTDELWRAVTAERLALADDLAALSEAQWQQPTLCRRWTVAEVVAHLTAGAVTTPFRWIRSVVAAGFDFARHNDARLAEQLGGTPAETLAWFRAAADRKGPRLGPPAEGTLGEVIIHAQDIRRPLGIPTTPPIETTTVLAVFLARTDFTVPSRKTITGLRLTATDGPFEAGAGPLVSGPTLALALVMGGRPSYADELSGPGLDRLRAQCRAANKITE</sequence>
<reference evidence="2 3" key="1">
    <citation type="submission" date="2020-07" db="EMBL/GenBank/DDBJ databases">
        <title>Sequencing the genomes of 1000 actinobacteria strains.</title>
        <authorList>
            <person name="Klenk H.-P."/>
        </authorList>
    </citation>
    <scope>NUCLEOTIDE SEQUENCE [LARGE SCALE GENOMIC DNA]</scope>
    <source>
        <strain evidence="2 3">DSM 22083</strain>
    </source>
</reference>
<dbReference type="NCBIfam" id="TIGR03083">
    <property type="entry name" value="maleylpyruvate isomerase family mycothiol-dependent enzyme"/>
    <property type="match status" value="1"/>
</dbReference>
<name>A0A7Y9LDB7_9ACTN</name>